<sequence>MICAIPRKWKIEISQTANLTNPTHA</sequence>
<dbReference type="EMBL" id="GGEC01052427">
    <property type="protein sequence ID" value="MBX32911.1"/>
    <property type="molecule type" value="Transcribed_RNA"/>
</dbReference>
<organism evidence="1">
    <name type="scientific">Rhizophora mucronata</name>
    <name type="common">Asiatic mangrove</name>
    <dbReference type="NCBI Taxonomy" id="61149"/>
    <lineage>
        <taxon>Eukaryota</taxon>
        <taxon>Viridiplantae</taxon>
        <taxon>Streptophyta</taxon>
        <taxon>Embryophyta</taxon>
        <taxon>Tracheophyta</taxon>
        <taxon>Spermatophyta</taxon>
        <taxon>Magnoliopsida</taxon>
        <taxon>eudicotyledons</taxon>
        <taxon>Gunneridae</taxon>
        <taxon>Pentapetalae</taxon>
        <taxon>rosids</taxon>
        <taxon>fabids</taxon>
        <taxon>Malpighiales</taxon>
        <taxon>Rhizophoraceae</taxon>
        <taxon>Rhizophora</taxon>
    </lineage>
</organism>
<proteinExistence type="predicted"/>
<name>A0A2P2MRT7_RHIMU</name>
<evidence type="ECO:0000313" key="1">
    <source>
        <dbReference type="EMBL" id="MBX32911.1"/>
    </source>
</evidence>
<protein>
    <submittedName>
        <fullName evidence="1">Uncharacterized protein</fullName>
    </submittedName>
</protein>
<accession>A0A2P2MRT7</accession>
<dbReference type="AlphaFoldDB" id="A0A2P2MRT7"/>
<reference evidence="1" key="1">
    <citation type="submission" date="2018-02" db="EMBL/GenBank/DDBJ databases">
        <title>Rhizophora mucronata_Transcriptome.</title>
        <authorList>
            <person name="Meera S.P."/>
            <person name="Sreeshan A."/>
            <person name="Augustine A."/>
        </authorList>
    </citation>
    <scope>NUCLEOTIDE SEQUENCE</scope>
    <source>
        <tissue evidence="1">Leaf</tissue>
    </source>
</reference>